<proteinExistence type="predicted"/>
<evidence type="ECO:0008006" key="5">
    <source>
        <dbReference type="Google" id="ProtNLM"/>
    </source>
</evidence>
<dbReference type="InterPro" id="IPR036047">
    <property type="entry name" value="F-box-like_dom_sf"/>
</dbReference>
<name>A0A022QKX3_ERYGU</name>
<dbReference type="InterPro" id="IPR032675">
    <property type="entry name" value="LRR_dom_sf"/>
</dbReference>
<dbReference type="Proteomes" id="UP000030748">
    <property type="component" value="Unassembled WGS sequence"/>
</dbReference>
<dbReference type="STRING" id="4155.A0A022QKX3"/>
<feature type="non-terminal residue" evidence="3">
    <location>
        <position position="1"/>
    </location>
</feature>
<feature type="domain" description="At1g61320/AtMIF1 LRR" evidence="2">
    <location>
        <begin position="79"/>
        <end position="410"/>
    </location>
</feature>
<dbReference type="SUPFAM" id="SSF52047">
    <property type="entry name" value="RNI-like"/>
    <property type="match status" value="1"/>
</dbReference>
<dbReference type="Pfam" id="PF23622">
    <property type="entry name" value="LRR_At1g61320_AtMIF1"/>
    <property type="match status" value="1"/>
</dbReference>
<evidence type="ECO:0000259" key="2">
    <source>
        <dbReference type="Pfam" id="PF23622"/>
    </source>
</evidence>
<dbReference type="InterPro" id="IPR055357">
    <property type="entry name" value="LRR_At1g61320_AtMIF1"/>
</dbReference>
<dbReference type="EMBL" id="KI631456">
    <property type="protein sequence ID" value="EYU27898.1"/>
    <property type="molecule type" value="Genomic_DNA"/>
</dbReference>
<protein>
    <recommendedName>
        <fullName evidence="5">F-box domain-containing protein</fullName>
    </recommendedName>
</protein>
<gene>
    <name evidence="3" type="ORF">MIMGU_mgv1a018665mg</name>
</gene>
<evidence type="ECO:0000259" key="1">
    <source>
        <dbReference type="Pfam" id="PF00646"/>
    </source>
</evidence>
<organism evidence="3 4">
    <name type="scientific">Erythranthe guttata</name>
    <name type="common">Yellow monkey flower</name>
    <name type="synonym">Mimulus guttatus</name>
    <dbReference type="NCBI Taxonomy" id="4155"/>
    <lineage>
        <taxon>Eukaryota</taxon>
        <taxon>Viridiplantae</taxon>
        <taxon>Streptophyta</taxon>
        <taxon>Embryophyta</taxon>
        <taxon>Tracheophyta</taxon>
        <taxon>Spermatophyta</taxon>
        <taxon>Magnoliopsida</taxon>
        <taxon>eudicotyledons</taxon>
        <taxon>Gunneridae</taxon>
        <taxon>Pentapetalae</taxon>
        <taxon>asterids</taxon>
        <taxon>lamiids</taxon>
        <taxon>Lamiales</taxon>
        <taxon>Phrymaceae</taxon>
        <taxon>Erythranthe</taxon>
    </lineage>
</organism>
<dbReference type="eggNOG" id="ENOG502RYMX">
    <property type="taxonomic scope" value="Eukaryota"/>
</dbReference>
<keyword evidence="4" id="KW-1185">Reference proteome</keyword>
<reference evidence="3 4" key="1">
    <citation type="journal article" date="2013" name="Proc. Natl. Acad. Sci. U.S.A.">
        <title>Fine-scale variation in meiotic recombination in Mimulus inferred from population shotgun sequencing.</title>
        <authorList>
            <person name="Hellsten U."/>
            <person name="Wright K.M."/>
            <person name="Jenkins J."/>
            <person name="Shu S."/>
            <person name="Yuan Y."/>
            <person name="Wessler S.R."/>
            <person name="Schmutz J."/>
            <person name="Willis J.H."/>
            <person name="Rokhsar D.S."/>
        </authorList>
    </citation>
    <scope>NUCLEOTIDE SEQUENCE [LARGE SCALE GENOMIC DNA]</scope>
    <source>
        <strain evidence="4">cv. DUN x IM62</strain>
    </source>
</reference>
<dbReference type="Pfam" id="PF00646">
    <property type="entry name" value="F-box"/>
    <property type="match status" value="1"/>
</dbReference>
<dbReference type="PANTHER" id="PTHR34145">
    <property type="entry name" value="OS02G0105600 PROTEIN"/>
    <property type="match status" value="1"/>
</dbReference>
<dbReference type="PANTHER" id="PTHR34145:SF77">
    <property type="match status" value="1"/>
</dbReference>
<dbReference type="InterPro" id="IPR001810">
    <property type="entry name" value="F-box_dom"/>
</dbReference>
<dbReference type="Gene3D" id="3.80.10.10">
    <property type="entry name" value="Ribonuclease Inhibitor"/>
    <property type="match status" value="1"/>
</dbReference>
<dbReference type="SUPFAM" id="SSF81383">
    <property type="entry name" value="F-box domain"/>
    <property type="match status" value="1"/>
</dbReference>
<evidence type="ECO:0000313" key="3">
    <source>
        <dbReference type="EMBL" id="EYU27898.1"/>
    </source>
</evidence>
<sequence>IDMKRRKEQNNVVSIPELDDDVLDSIFSHLPIKEVRDLSILSHRFRYSWKFCRNLSFDRHFAGTMSTEKFKNSVNYFFKHHRSTSADKFRLYFDATNDVNLVSCWTQKAVNLGIKEFELDLTPTKTILMLSWDLINVETIKSVTLVNCELHLPLNSNGLRHLKELTLRCVRARPVLVKAVLANCSSLTTFRLVRCSCIYNLRILCGPDLKRFKTLVVENCSDYDSVAIINAPSLCSFRYRGKICEFRIQCHMERLNDVAFEIEHSKDFRMLPHKKEMVVGIAYVRHLTISSAFLEGLTSKFEEMEFYFWRLLKLQVTVASESYINPSDIANFLKKCPRIENVFIDIGQNAFGSSPYWIMKGRKCFDKWETLFPLLKYVALEGFTLKEQSITMARFFLKNAIYLRHLTLIKAKNYNFPPTFTLNYLVSGILSNARIELIEYNRESTTTMIPVRNPVG</sequence>
<evidence type="ECO:0000313" key="4">
    <source>
        <dbReference type="Proteomes" id="UP000030748"/>
    </source>
</evidence>
<dbReference type="InterPro" id="IPR053772">
    <property type="entry name" value="At1g61320/At1g61330-like"/>
</dbReference>
<feature type="domain" description="F-box" evidence="1">
    <location>
        <begin position="16"/>
        <end position="54"/>
    </location>
</feature>
<dbReference type="AlphaFoldDB" id="A0A022QKX3"/>
<accession>A0A022QKX3</accession>